<evidence type="ECO:0000313" key="3">
    <source>
        <dbReference type="Proteomes" id="UP000789524"/>
    </source>
</evidence>
<dbReference type="Proteomes" id="UP000789524">
    <property type="component" value="Unassembled WGS sequence"/>
</dbReference>
<proteinExistence type="predicted"/>
<feature type="compositionally biased region" description="Polar residues" evidence="1">
    <location>
        <begin position="838"/>
        <end position="875"/>
    </location>
</feature>
<feature type="region of interest" description="Disordered" evidence="1">
    <location>
        <begin position="499"/>
        <end position="568"/>
    </location>
</feature>
<dbReference type="OrthoDB" id="10040649at2759"/>
<feature type="compositionally biased region" description="Low complexity" evidence="1">
    <location>
        <begin position="876"/>
        <end position="889"/>
    </location>
</feature>
<feature type="region of interest" description="Disordered" evidence="1">
    <location>
        <begin position="169"/>
        <end position="200"/>
    </location>
</feature>
<feature type="region of interest" description="Disordered" evidence="1">
    <location>
        <begin position="1345"/>
        <end position="1364"/>
    </location>
</feature>
<feature type="compositionally biased region" description="Pro residues" evidence="1">
    <location>
        <begin position="1474"/>
        <end position="1491"/>
    </location>
</feature>
<evidence type="ECO:0000313" key="2">
    <source>
        <dbReference type="EMBL" id="CAG9569916.1"/>
    </source>
</evidence>
<reference evidence="2" key="1">
    <citation type="submission" date="2021-09" db="EMBL/GenBank/DDBJ databases">
        <authorList>
            <person name="Martin H S."/>
        </authorList>
    </citation>
    <scope>NUCLEOTIDE SEQUENCE</scope>
</reference>
<feature type="region of interest" description="Disordered" evidence="1">
    <location>
        <begin position="1641"/>
        <end position="1730"/>
    </location>
</feature>
<feature type="region of interest" description="Disordered" evidence="1">
    <location>
        <begin position="227"/>
        <end position="257"/>
    </location>
</feature>
<feature type="compositionally biased region" description="Polar residues" evidence="1">
    <location>
        <begin position="1684"/>
        <end position="1702"/>
    </location>
</feature>
<accession>A0A8J2W6R5</accession>
<feature type="compositionally biased region" description="Basic and acidic residues" evidence="1">
    <location>
        <begin position="543"/>
        <end position="555"/>
    </location>
</feature>
<feature type="compositionally biased region" description="Low complexity" evidence="1">
    <location>
        <begin position="1646"/>
        <end position="1677"/>
    </location>
</feature>
<feature type="compositionally biased region" description="Basic and acidic residues" evidence="1">
    <location>
        <begin position="244"/>
        <end position="254"/>
    </location>
</feature>
<dbReference type="EMBL" id="CAKASE010000064">
    <property type="protein sequence ID" value="CAG9569916.1"/>
    <property type="molecule type" value="Genomic_DNA"/>
</dbReference>
<feature type="region of interest" description="Disordered" evidence="1">
    <location>
        <begin position="838"/>
        <end position="889"/>
    </location>
</feature>
<sequence>MKIQDPVDGSIPHSTTASEAFNTNAIVYDNSPWRPGRDVEPERGEDERKLKNLATRIMSNGVEVLVKDRSAEEKQEQTRYSDVKTIQPSAVSNSFVNSNPKIDKRIDDDHNHFDLIEPSEMSHTSCSTSCTCSHIQTESLKTKYTNVKSQLGQAMDKNSMKSTKYSGTKIDVQPTHSSFDHTKYHPYEYETSSHGPPTDKVVEKYTQVTDYSDENDSNSLDMSDLLTNEQAPEPPKTKSTTLKPPEKNKPDKPQKVNKNKLVVAELIKLGSLGIKGLSQLAPVIEKMTGGFMRRQETNKTTSTTTTVKPINKVVGYSANKRVDNEIESKHNNFPIYIPVDEMEMAESQIGYTNVTLQQNIAWAADHKNSKLNLMKSKIVHESPLVNGGIPISPGEIITTNSDVIVGKPAVGGPLSLVGTGMKVQNHAQAPDNAVAHSDMYSIKEKPLNDHPMVGTKIDDSYDLRPPELPKPNTMVNKNTIRPHGAHFTPPNIHIPLRNSGNLYKSSEHSGPISYSKDKSPNLVYHGRPSIVDYRPSFTNTMKKPSENKSTNKENNEQEIPDNNPSSSEIVSTHIMTDGQGADFDIIGTMNKPLLVDIQPSKVANVLIPHGSSTALVFAGSAEPHKTGDYVDDPLPYPEPGYFGSFSIDAPHMTNVHNVVINKNQFVLKPNGPATDRYTNDGNSNYKIGKTNADQKFNWIDTKRPKDLTQSSPPPKSNQVNNVKFGPQLTIYNPETYNGNYDKVNQVKNNPKEGNDVIDKEYENYLAVPPPPPKRHFNHDNRYDSNKPFLQRPNTLHSKPIQDLNSYVNIQHPITNQLPPKITSEIYFASQLPSSQPTPTYNLKIPYSSNNPSTVPKNNNSPKQGAPTYSKNPHTLTSSSFPNRTFSSSNKENTYTITLNTATNVASKPGHVLGSSITVPITTTSDNGQINANIPIGTNFAIRVEDDRDKYESVALHGKIHPSLLAEDKNYGPSGNNNRFKVNYSIPGPNVTQIVGQKYNNDDNKVTKKEHENKNVAHFTSPVINSHANFPMTNEDANSNVQRKQIINKAEKSQPNVHEGLSNLVPNLSTNSHGWYSSVFNDDNVKDIKIETSTRKVIPLSYDVNSDDTPYFGEKIATVGKPPSEYWENKQTSNNFIVGKPFSKPKVDNNSKNVQPSIKPNLIPAIYGVTQTIYDIPIRDDKTVSSITQTSTSAKPFKQIYETADEIYDGEEEINFNSDIDGEVSSESMKIPIISTPKERVNVTYDSTNFADTLSISQNNGSYFVNFNPGTQTEKPFSGLNKTSFHSNNINPIYNTNYYSQPKPFGMNTMPLDHQLQQPHWQINQLMENATNVSYEDAEEDIHPPFSGNLNSTKQSLHSKESGSKYGTIRNSTVILNNSGNNNKSNIITSVVHIHDQKPLVVQKTTSPQPHLQKEVYNKSIEVIDLSPPPLISSTDYKLKPTMNNDEIMGMSPPTPPARYPTRVPQTSRPVIPIRTPPPYKNVPQRTLPPRPTTSRPLRKPTNRDEVSTYRPAFDINKGARPMFNYDQPSSPLRPPPRESPSKVVTRENIPKLTSTLPSVRPVVFPTPVSSGWLTSSNIGFSSSFNFAPTSVYFPSSISQSGVVNSPDTLSTETQSEETYDSSEYESSVEPVNISYENSYETKNNHTHNLNTTSITQSTTENNKSLTSSNKLNLQTTNIVKLESSEQSPSTEKSKIVSSGITNRTRKPYPFNSDNKKLNTNKFKHPSKTSVTIRPTKTLYRPELAPTRQTSIRKIVRPLPSKNIVPTNIIESSESILEDDFIFGPTQVLQETNVRTKVPEIVSLIEKTVTSTLTLREEPSNTHIHSVHHSGNEIKISDEVIPTKTEFKTTIITLTKTLSEPPQTISSFGYLNLTHTLTVTHTKTSLVSQSEGAVTETLVLTNTHTSTVVDVVTEIFTQVQPTTIVETVTKHIPVQVKVEPTSVINSIPNTKIVALDDISMSSEERDNFIIRDDDVTENIQKIETDEEKDNDTFFVVMNKSQNGELAPTRQTSIRKIARPLPSKNIAPTNIIESSESILEDDFIFGPTQVLQETNVQTKVPEIVSLIEKTVTSTLTLREEPSNTHLHSAHHSGNEIKISDEIIPTKTEFKTTIITLTKTLSEPPQTISSFGYLNLTHTLTVTHTKTSLVSQSEGAVTETLVLTNTHTSTVVDVVTEIFTQVQPTTIVETVTKHIPVQVKVEPTSVINSIPNTKIVALDDISMSSEERDNFIIRDDDVTENIQKIETDEEKDNDTFFVVMNKSQNGDLILFHSRDNLSRRKSSEVCNEAKLISYLESGTTNTQEVH</sequence>
<feature type="compositionally biased region" description="Polar residues" evidence="1">
    <location>
        <begin position="1597"/>
        <end position="1609"/>
    </location>
</feature>
<evidence type="ECO:0000256" key="1">
    <source>
        <dbReference type="SAM" id="MobiDB-lite"/>
    </source>
</evidence>
<feature type="compositionally biased region" description="Basic and acidic residues" evidence="1">
    <location>
        <begin position="178"/>
        <end position="188"/>
    </location>
</feature>
<comment type="caution">
    <text evidence="2">The sequence shown here is derived from an EMBL/GenBank/DDBJ whole genome shotgun (WGS) entry which is preliminary data.</text>
</comment>
<keyword evidence="3" id="KW-1185">Reference proteome</keyword>
<name>A0A8J2W6R5_9NEOP</name>
<feature type="region of interest" description="Disordered" evidence="1">
    <location>
        <begin position="703"/>
        <end position="722"/>
    </location>
</feature>
<feature type="compositionally biased region" description="Acidic residues" evidence="1">
    <location>
        <begin position="1614"/>
        <end position="1623"/>
    </location>
</feature>
<feature type="region of interest" description="Disordered" evidence="1">
    <location>
        <begin position="1597"/>
        <end position="1628"/>
    </location>
</feature>
<gene>
    <name evidence="2" type="ORF">DCHRY22_LOCUS9084</name>
</gene>
<feature type="region of interest" description="Disordered" evidence="1">
    <location>
        <begin position="1452"/>
        <end position="1543"/>
    </location>
</feature>
<organism evidence="2 3">
    <name type="scientific">Danaus chrysippus</name>
    <name type="common">African queen</name>
    <dbReference type="NCBI Taxonomy" id="151541"/>
    <lineage>
        <taxon>Eukaryota</taxon>
        <taxon>Metazoa</taxon>
        <taxon>Ecdysozoa</taxon>
        <taxon>Arthropoda</taxon>
        <taxon>Hexapoda</taxon>
        <taxon>Insecta</taxon>
        <taxon>Pterygota</taxon>
        <taxon>Neoptera</taxon>
        <taxon>Endopterygota</taxon>
        <taxon>Lepidoptera</taxon>
        <taxon>Glossata</taxon>
        <taxon>Ditrysia</taxon>
        <taxon>Papilionoidea</taxon>
        <taxon>Nymphalidae</taxon>
        <taxon>Danainae</taxon>
        <taxon>Danaini</taxon>
        <taxon>Danaina</taxon>
        <taxon>Danaus</taxon>
        <taxon>Anosia</taxon>
    </lineage>
</organism>
<protein>
    <submittedName>
        <fullName evidence="2">(African queen) hypothetical protein</fullName>
    </submittedName>
</protein>